<evidence type="ECO:0000313" key="2">
    <source>
        <dbReference type="EMBL" id="PZG10571.1"/>
    </source>
</evidence>
<accession>A0A2W2DJJ7</accession>
<name>A0A2W2DJJ7_9ACTN</name>
<dbReference type="Proteomes" id="UP000249304">
    <property type="component" value="Unassembled WGS sequence"/>
</dbReference>
<dbReference type="InterPro" id="IPR000014">
    <property type="entry name" value="PAS"/>
</dbReference>
<dbReference type="Gene3D" id="3.30.450.20">
    <property type="entry name" value="PAS domain"/>
    <property type="match status" value="1"/>
</dbReference>
<dbReference type="AlphaFoldDB" id="A0A2W2DJJ7"/>
<feature type="domain" description="PAS" evidence="1">
    <location>
        <begin position="28"/>
        <end position="90"/>
    </location>
</feature>
<dbReference type="EMBL" id="POUD01000224">
    <property type="protein sequence ID" value="PZG10571.1"/>
    <property type="molecule type" value="Genomic_DNA"/>
</dbReference>
<dbReference type="RefSeq" id="WP_111183452.1">
    <property type="nucleotide sequence ID" value="NZ_POUD01000224.1"/>
</dbReference>
<dbReference type="InterPro" id="IPR035965">
    <property type="entry name" value="PAS-like_dom_sf"/>
</dbReference>
<proteinExistence type="predicted"/>
<dbReference type="NCBIfam" id="TIGR00229">
    <property type="entry name" value="sensory_box"/>
    <property type="match status" value="1"/>
</dbReference>
<evidence type="ECO:0000313" key="3">
    <source>
        <dbReference type="Proteomes" id="UP000249304"/>
    </source>
</evidence>
<reference evidence="2 3" key="1">
    <citation type="submission" date="2018-01" db="EMBL/GenBank/DDBJ databases">
        <title>Draft genome sequence of Nonomuraea sp. KC333.</title>
        <authorList>
            <person name="Sahin N."/>
            <person name="Saygin H."/>
            <person name="Ay H."/>
        </authorList>
    </citation>
    <scope>NUCLEOTIDE SEQUENCE [LARGE SCALE GENOMIC DNA]</scope>
    <source>
        <strain evidence="2 3">KC333</strain>
    </source>
</reference>
<dbReference type="SUPFAM" id="SSF55785">
    <property type="entry name" value="PYP-like sensor domain (PAS domain)"/>
    <property type="match status" value="1"/>
</dbReference>
<protein>
    <recommendedName>
        <fullName evidence="1">PAS domain-containing protein</fullName>
    </recommendedName>
</protein>
<dbReference type="CDD" id="cd00130">
    <property type="entry name" value="PAS"/>
    <property type="match status" value="1"/>
</dbReference>
<sequence>MLVVVMDTTEQVTTARRLQQAADERRHILRRYQSLMRVSVDIIWVADPHGGMIEPSPAWERVTGQSWAESRGNGWLDALHPDDIPAIIES</sequence>
<organism evidence="2 3">
    <name type="scientific">Nonomuraea aridisoli</name>
    <dbReference type="NCBI Taxonomy" id="2070368"/>
    <lineage>
        <taxon>Bacteria</taxon>
        <taxon>Bacillati</taxon>
        <taxon>Actinomycetota</taxon>
        <taxon>Actinomycetes</taxon>
        <taxon>Streptosporangiales</taxon>
        <taxon>Streptosporangiaceae</taxon>
        <taxon>Nonomuraea</taxon>
    </lineage>
</organism>
<comment type="caution">
    <text evidence="2">The sequence shown here is derived from an EMBL/GenBank/DDBJ whole genome shotgun (WGS) entry which is preliminary data.</text>
</comment>
<dbReference type="OrthoDB" id="118142at2"/>
<keyword evidence="3" id="KW-1185">Reference proteome</keyword>
<dbReference type="PROSITE" id="PS50112">
    <property type="entry name" value="PAS"/>
    <property type="match status" value="1"/>
</dbReference>
<evidence type="ECO:0000259" key="1">
    <source>
        <dbReference type="PROSITE" id="PS50112"/>
    </source>
</evidence>
<gene>
    <name evidence="2" type="ORF">C1J01_36005</name>
</gene>